<comment type="caution">
    <text evidence="1">The sequence shown here is derived from an EMBL/GenBank/DDBJ whole genome shotgun (WGS) entry which is preliminary data.</text>
</comment>
<dbReference type="EMBL" id="JAMXQS010000003">
    <property type="protein sequence ID" value="MCO6049528.1"/>
    <property type="molecule type" value="Genomic_DNA"/>
</dbReference>
<gene>
    <name evidence="1" type="ORF">NGM99_06950</name>
</gene>
<dbReference type="Proteomes" id="UP001205906">
    <property type="component" value="Unassembled WGS sequence"/>
</dbReference>
<dbReference type="InterPro" id="IPR011013">
    <property type="entry name" value="Gal_mutarotase_sf_dom"/>
</dbReference>
<organism evidence="1 2">
    <name type="scientific">Mesorhizobium liriopis</name>
    <dbReference type="NCBI Taxonomy" id="2953882"/>
    <lineage>
        <taxon>Bacteria</taxon>
        <taxon>Pseudomonadati</taxon>
        <taxon>Pseudomonadota</taxon>
        <taxon>Alphaproteobacteria</taxon>
        <taxon>Hyphomicrobiales</taxon>
        <taxon>Phyllobacteriaceae</taxon>
        <taxon>Mesorhizobium</taxon>
    </lineage>
</organism>
<protein>
    <submittedName>
        <fullName evidence="1">Aldose 1-epimerase</fullName>
    </submittedName>
</protein>
<dbReference type="Pfam" id="PF01263">
    <property type="entry name" value="Aldose_epim"/>
    <property type="match status" value="1"/>
</dbReference>
<dbReference type="InterPro" id="IPR014718">
    <property type="entry name" value="GH-type_carb-bd"/>
</dbReference>
<name>A0ABT1C4F1_9HYPH</name>
<sequence>MALVTFQAEGFEARFNTVGGAFTQLQWNGGGGAVPLLREAAADATAGMSSAFPMVPFANRVRGNRFTVRGREYRLEPNTVGDPHHCHGDGWLGDWTVLEQGADHLTLGYTHLPLEPVPYRYEASQNFRVAGNRLTATFAVTNLGSSPMPFGLGWHPYFPLTPRTTLEASAERMWTEEEGWLPGRPTTIPADLRFHAPREMPRRWLNNGFEDWSGATRIIWPERETALEIQADQKFRHFFLFMPDEIFDSHYAQDYFAFEPMTHLADGHNMTDGGGLAMLSPGEVLRASLLLQPSLAQ</sequence>
<reference evidence="1 2" key="1">
    <citation type="submission" date="2022-06" db="EMBL/GenBank/DDBJ databases">
        <title>Mesorhizobium sp. strain RP14 Genome sequencing and assembly.</title>
        <authorList>
            <person name="Kim I."/>
        </authorList>
    </citation>
    <scope>NUCLEOTIDE SEQUENCE [LARGE SCALE GENOMIC DNA]</scope>
    <source>
        <strain evidence="2">RP14(2022)</strain>
    </source>
</reference>
<dbReference type="SUPFAM" id="SSF74650">
    <property type="entry name" value="Galactose mutarotase-like"/>
    <property type="match status" value="1"/>
</dbReference>
<keyword evidence="2" id="KW-1185">Reference proteome</keyword>
<accession>A0ABT1C4F1</accession>
<dbReference type="CDD" id="cd09021">
    <property type="entry name" value="Aldose_epim_Ec_YphB"/>
    <property type="match status" value="1"/>
</dbReference>
<evidence type="ECO:0000313" key="2">
    <source>
        <dbReference type="Proteomes" id="UP001205906"/>
    </source>
</evidence>
<dbReference type="InterPro" id="IPR008183">
    <property type="entry name" value="Aldose_1/G6P_1-epimerase"/>
</dbReference>
<evidence type="ECO:0000313" key="1">
    <source>
        <dbReference type="EMBL" id="MCO6049528.1"/>
    </source>
</evidence>
<dbReference type="Gene3D" id="2.70.98.10">
    <property type="match status" value="1"/>
</dbReference>
<proteinExistence type="predicted"/>
<dbReference type="RefSeq" id="WP_252817423.1">
    <property type="nucleotide sequence ID" value="NZ_JAMXQS010000003.1"/>
</dbReference>